<gene>
    <name evidence="3" type="ORF">AMSG_04429</name>
</gene>
<dbReference type="PROSITE" id="PS50812">
    <property type="entry name" value="PWWP"/>
    <property type="match status" value="1"/>
</dbReference>
<feature type="region of interest" description="Disordered" evidence="1">
    <location>
        <begin position="122"/>
        <end position="196"/>
    </location>
</feature>
<dbReference type="GeneID" id="25563972"/>
<evidence type="ECO:0000259" key="2">
    <source>
        <dbReference type="PROSITE" id="PS50812"/>
    </source>
</evidence>
<feature type="domain" description="PWWP" evidence="2">
    <location>
        <begin position="11"/>
        <end position="78"/>
    </location>
</feature>
<dbReference type="OrthoDB" id="62853at2759"/>
<dbReference type="Proteomes" id="UP000054408">
    <property type="component" value="Unassembled WGS sequence"/>
</dbReference>
<dbReference type="SUPFAM" id="SSF47676">
    <property type="entry name" value="Conserved domain common to transcription factors TFIIS, elongin A, CRSP70"/>
    <property type="match status" value="1"/>
</dbReference>
<name>A0A0L0D7M2_THETB</name>
<dbReference type="Pfam" id="PF00855">
    <property type="entry name" value="PWWP"/>
    <property type="match status" value="1"/>
</dbReference>
<evidence type="ECO:0000256" key="1">
    <source>
        <dbReference type="SAM" id="MobiDB-lite"/>
    </source>
</evidence>
<reference evidence="3 4" key="1">
    <citation type="submission" date="2010-05" db="EMBL/GenBank/DDBJ databases">
        <title>The Genome Sequence of Thecamonas trahens ATCC 50062.</title>
        <authorList>
            <consortium name="The Broad Institute Genome Sequencing Platform"/>
            <person name="Russ C."/>
            <person name="Cuomo C."/>
            <person name="Shea T."/>
            <person name="Young S.K."/>
            <person name="Zeng Q."/>
            <person name="Koehrsen M."/>
            <person name="Haas B."/>
            <person name="Borodovsky M."/>
            <person name="Guigo R."/>
            <person name="Alvarado L."/>
            <person name="Berlin A."/>
            <person name="Bochicchio J."/>
            <person name="Borenstein D."/>
            <person name="Chapman S."/>
            <person name="Chen Z."/>
            <person name="Freedman E."/>
            <person name="Gellesch M."/>
            <person name="Goldberg J."/>
            <person name="Griggs A."/>
            <person name="Gujja S."/>
            <person name="Heilman E."/>
            <person name="Heiman D."/>
            <person name="Hepburn T."/>
            <person name="Howarth C."/>
            <person name="Jen D."/>
            <person name="Larson L."/>
            <person name="Mehta T."/>
            <person name="Park D."/>
            <person name="Pearson M."/>
            <person name="Roberts A."/>
            <person name="Saif S."/>
            <person name="Shenoy N."/>
            <person name="Sisk P."/>
            <person name="Stolte C."/>
            <person name="Sykes S."/>
            <person name="Thomson T."/>
            <person name="Walk T."/>
            <person name="White J."/>
            <person name="Yandava C."/>
            <person name="Burger G."/>
            <person name="Gray M.W."/>
            <person name="Holland P.W.H."/>
            <person name="King N."/>
            <person name="Lang F.B.F."/>
            <person name="Roger A.J."/>
            <person name="Ruiz-Trillo I."/>
            <person name="Lander E."/>
            <person name="Nusbaum C."/>
        </authorList>
    </citation>
    <scope>NUCLEOTIDE SEQUENCE [LARGE SCALE GENOMIC DNA]</scope>
    <source>
        <strain evidence="3 4">ATCC 50062</strain>
    </source>
</reference>
<feature type="compositionally biased region" description="Basic residues" evidence="1">
    <location>
        <begin position="158"/>
        <end position="184"/>
    </location>
</feature>
<evidence type="ECO:0000313" key="3">
    <source>
        <dbReference type="EMBL" id="KNC48200.1"/>
    </source>
</evidence>
<dbReference type="STRING" id="461836.A0A0L0D7M2"/>
<keyword evidence="4" id="KW-1185">Reference proteome</keyword>
<feature type="compositionally biased region" description="Low complexity" evidence="1">
    <location>
        <begin position="131"/>
        <end position="140"/>
    </location>
</feature>
<sequence>MAAQLKAKYPVNTCIWVRLRGHPYWPCIVIDPDDAPPEVVEGAGKKKATSLLVYWFGVPAAQSFSWVGKNQSFMLWDDGLAKFGKKKDLARALKAREAYVNGTVLSDDDDEVDDGAAPMDEAGEEARAAVDSESEASAPSSDDDDDDDDDEGYTESKSKKKKKAAPKKRKRAASKSNRARKKVAAAKYRSSRVDDRPRQLKKLDADLWDTLVLHRDLVANTGSVAELCVVLDRIANTETSFIAVVSSRLGRHIAALTSHDDSNVAGKAAQIRDKWVAQLESHADKADLVTRLRAFDAVLGVAPTPAAAAASSPAPEPVASS</sequence>
<proteinExistence type="predicted"/>
<evidence type="ECO:0000313" key="4">
    <source>
        <dbReference type="Proteomes" id="UP000054408"/>
    </source>
</evidence>
<organism evidence="3 4">
    <name type="scientific">Thecamonas trahens ATCC 50062</name>
    <dbReference type="NCBI Taxonomy" id="461836"/>
    <lineage>
        <taxon>Eukaryota</taxon>
        <taxon>Apusozoa</taxon>
        <taxon>Apusomonadida</taxon>
        <taxon>Apusomonadidae</taxon>
        <taxon>Thecamonas</taxon>
    </lineage>
</organism>
<protein>
    <recommendedName>
        <fullName evidence="2">PWWP domain-containing protein</fullName>
    </recommendedName>
</protein>
<dbReference type="InterPro" id="IPR000313">
    <property type="entry name" value="PWWP_dom"/>
</dbReference>
<dbReference type="SUPFAM" id="SSF63748">
    <property type="entry name" value="Tudor/PWWP/MBT"/>
    <property type="match status" value="1"/>
</dbReference>
<dbReference type="Gene3D" id="2.30.30.140">
    <property type="match status" value="1"/>
</dbReference>
<feature type="compositionally biased region" description="Acidic residues" evidence="1">
    <location>
        <begin position="141"/>
        <end position="153"/>
    </location>
</feature>
<dbReference type="InterPro" id="IPR035441">
    <property type="entry name" value="TFIIS/LEDGF_dom_sf"/>
</dbReference>
<dbReference type="AlphaFoldDB" id="A0A0L0D7M2"/>
<dbReference type="RefSeq" id="XP_013758769.1">
    <property type="nucleotide sequence ID" value="XM_013903315.1"/>
</dbReference>
<dbReference type="CDD" id="cd05162">
    <property type="entry name" value="PWWP"/>
    <property type="match status" value="1"/>
</dbReference>
<accession>A0A0L0D7M2</accession>
<dbReference type="EMBL" id="GL349450">
    <property type="protein sequence ID" value="KNC48200.1"/>
    <property type="molecule type" value="Genomic_DNA"/>
</dbReference>
<dbReference type="eggNOG" id="ENOG502RG4P">
    <property type="taxonomic scope" value="Eukaryota"/>
</dbReference>